<evidence type="ECO:0000313" key="3">
    <source>
        <dbReference type="Proteomes" id="UP001528823"/>
    </source>
</evidence>
<organism evidence="2 3">
    <name type="scientific">Spartinivicinus poritis</name>
    <dbReference type="NCBI Taxonomy" id="2994640"/>
    <lineage>
        <taxon>Bacteria</taxon>
        <taxon>Pseudomonadati</taxon>
        <taxon>Pseudomonadota</taxon>
        <taxon>Gammaproteobacteria</taxon>
        <taxon>Oceanospirillales</taxon>
        <taxon>Zooshikellaceae</taxon>
        <taxon>Spartinivicinus</taxon>
    </lineage>
</organism>
<evidence type="ECO:0000256" key="1">
    <source>
        <dbReference type="SAM" id="MobiDB-lite"/>
    </source>
</evidence>
<feature type="compositionally biased region" description="Basic residues" evidence="1">
    <location>
        <begin position="1"/>
        <end position="16"/>
    </location>
</feature>
<sequence length="46" mass="5393">MERLIRLMKPRRHNRPCKPNPDDQSIKPCKKPKPSDVVILDLVESN</sequence>
<dbReference type="EMBL" id="JAPMOU010000033">
    <property type="protein sequence ID" value="MDE1464358.1"/>
    <property type="molecule type" value="Genomic_DNA"/>
</dbReference>
<gene>
    <name evidence="2" type="ORF">ORQ98_20560</name>
</gene>
<name>A0ABT5UDA8_9GAMM</name>
<feature type="region of interest" description="Disordered" evidence="1">
    <location>
        <begin position="1"/>
        <end position="33"/>
    </location>
</feature>
<protein>
    <submittedName>
        <fullName evidence="2">Uncharacterized protein</fullName>
    </submittedName>
</protein>
<dbReference type="RefSeq" id="WP_274690685.1">
    <property type="nucleotide sequence ID" value="NZ_JAPMOU010000033.1"/>
</dbReference>
<comment type="caution">
    <text evidence="2">The sequence shown here is derived from an EMBL/GenBank/DDBJ whole genome shotgun (WGS) entry which is preliminary data.</text>
</comment>
<proteinExistence type="predicted"/>
<reference evidence="2 3" key="1">
    <citation type="submission" date="2022-11" db="EMBL/GenBank/DDBJ databases">
        <title>Spartinivicinus poritis sp. nov., isolated from scleractinian coral Porites lutea.</title>
        <authorList>
            <person name="Zhang G."/>
            <person name="Cai L."/>
            <person name="Wei Q."/>
        </authorList>
    </citation>
    <scope>NUCLEOTIDE SEQUENCE [LARGE SCALE GENOMIC DNA]</scope>
    <source>
        <strain evidence="2 3">A2-2</strain>
    </source>
</reference>
<dbReference type="Proteomes" id="UP001528823">
    <property type="component" value="Unassembled WGS sequence"/>
</dbReference>
<keyword evidence="3" id="KW-1185">Reference proteome</keyword>
<evidence type="ECO:0000313" key="2">
    <source>
        <dbReference type="EMBL" id="MDE1464358.1"/>
    </source>
</evidence>
<accession>A0ABT5UDA8</accession>